<dbReference type="Proteomes" id="UP000027601">
    <property type="component" value="Unassembled WGS sequence"/>
</dbReference>
<dbReference type="eggNOG" id="COG2205">
    <property type="taxonomic scope" value="Bacteria"/>
</dbReference>
<accession>A0A069D4X9</accession>
<dbReference type="STRING" id="1121097.GCA_000428125_02765"/>
<evidence type="ECO:0000259" key="5">
    <source>
        <dbReference type="PROSITE" id="PS50109"/>
    </source>
</evidence>
<dbReference type="InterPro" id="IPR013783">
    <property type="entry name" value="Ig-like_fold"/>
</dbReference>
<dbReference type="FunFam" id="1.10.287.130:FF:000045">
    <property type="entry name" value="Two-component system sensor histidine kinase/response regulator"/>
    <property type="match status" value="1"/>
</dbReference>
<keyword evidence="4" id="KW-0812">Transmembrane</keyword>
<dbReference type="Pfam" id="PF00512">
    <property type="entry name" value="HisKA"/>
    <property type="match status" value="1"/>
</dbReference>
<keyword evidence="3" id="KW-0597">Phosphoprotein</keyword>
<proteinExistence type="predicted"/>
<dbReference type="InterPro" id="IPR004358">
    <property type="entry name" value="Sig_transdc_His_kin-like_C"/>
</dbReference>
<dbReference type="PROSITE" id="PS50109">
    <property type="entry name" value="HIS_KIN"/>
    <property type="match status" value="1"/>
</dbReference>
<evidence type="ECO:0000256" key="4">
    <source>
        <dbReference type="SAM" id="Phobius"/>
    </source>
</evidence>
<keyword evidence="7" id="KW-1185">Reference proteome</keyword>
<comment type="catalytic activity">
    <reaction evidence="1">
        <text>ATP + protein L-histidine = ADP + protein N-phospho-L-histidine.</text>
        <dbReference type="EC" id="2.7.13.3"/>
    </reaction>
</comment>
<dbReference type="InterPro" id="IPR003594">
    <property type="entry name" value="HATPase_dom"/>
</dbReference>
<dbReference type="InterPro" id="IPR015943">
    <property type="entry name" value="WD40/YVTN_repeat-like_dom_sf"/>
</dbReference>
<dbReference type="InterPro" id="IPR036116">
    <property type="entry name" value="FN3_sf"/>
</dbReference>
<dbReference type="PANTHER" id="PTHR43547">
    <property type="entry name" value="TWO-COMPONENT HISTIDINE KINASE"/>
    <property type="match status" value="1"/>
</dbReference>
<dbReference type="SMART" id="SM00387">
    <property type="entry name" value="HATPase_c"/>
    <property type="match status" value="1"/>
</dbReference>
<evidence type="ECO:0000313" key="6">
    <source>
        <dbReference type="EMBL" id="GAK37356.1"/>
    </source>
</evidence>
<sequence>MRAQVRKTLFILICLLPFYTWAQTGKFYSSDKELSNSLINKVYQDRRGFIWISTENGLNRFDGNRFTIYKHNSADSTSLKNNYVRTVFEDSGSRFWIGCINGLQLYNRATDSFKEIRIHREDGKKNPHVTSIIERTNGDIWIATSGQGIISLKKGKGVNEFRKEKNLIDRMNSNFMNVIYEDSQKNLWIATEDKGLFKYNPETNALKCFKAPQDILKDDISAISEDREGTIFVGTLTGGVFKLSTKDRSQKFVPISYTRNIPLNVRALMLDKQGRLFIGTDGEGLKEYNYQKDIIEDSEISTGPFDFSKSKIHSIVEDKDNNLWLGIFQKGIIFIPGATNRFGYFGYKSLRKNTIGSSCIMAIHKDKAGTTWVGTDNDGLYAINDLGEQLLHFKPSPGNPRSLPGSIMCIFEDSNQDLWVGSYFNGLGKVNKKNGLCEYMNHLSGHGGINDKVFYITEDSNKNLWVGTYGSGIYKINLKTHKVTHYESTRSENDDWRVDKLPNDWINSIVEDSNGLIWIGTFKGLSCFNPKKNTFINFLNQSNLLPGYVVNTILEAADGKIYAGTTEGIACFDVKSHKISHYSTSNGLPSDVICGMAEDEQGNIWISTHQGISKFVTKENRFINYYAGDGIQGNEFTRGAVFKDKRGKIYFGGTNGITSFIPYEITEIKKELKVIITDLYLANHAVKQGDKSGGNLITETAVIDANKFTLAYNENTFSLEFSALDFNNPERISYQYMIDELGNEWISNHPGVNRVTFSNLSPGTYTFRVRASDHGNYSNVRTVTIVITPPWYQSWWAICLWVLIGSAIMYTIVMYILSRLHHKQEMLKREHQEQISEAKLQFFINISHEIRTPMTLILSPLEKLLSESSDKQSTYLMMYRNAQRILRLINQLMDIRKIDKGQMHLKFRETDIVGFVDDLMQTFDYQAQKKNISFCFTTNLGNNPADNSEEEDHHNTKKELKAWVDLNNFDKVLLNVLSNAFKYTPQGGNISVNLSTGKDETCRGALKNYFEISVTDSGIGIDKDKIEQIFERFYQINNDLTKSNFGTGIGLHLSRSLVELHHAPLRPKIEKTNRVPDLSFACH</sequence>
<reference evidence="6 7" key="1">
    <citation type="journal article" date="2015" name="Microbes Environ.">
        <title>Distribution and evolution of nitrogen fixation genes in the phylum bacteroidetes.</title>
        <authorList>
            <person name="Inoue J."/>
            <person name="Oshima K."/>
            <person name="Suda W."/>
            <person name="Sakamoto M."/>
            <person name="Iino T."/>
            <person name="Noda S."/>
            <person name="Hongoh Y."/>
            <person name="Hattori M."/>
            <person name="Ohkuma M."/>
        </authorList>
    </citation>
    <scope>NUCLEOTIDE SEQUENCE [LARGE SCALE GENOMIC DNA]</scope>
    <source>
        <strain evidence="6 7">JCM 15093</strain>
    </source>
</reference>
<keyword evidence="6" id="KW-0808">Transferase</keyword>
<dbReference type="SUPFAM" id="SSF47384">
    <property type="entry name" value="Homodimeric domain of signal transducing histidine kinase"/>
    <property type="match status" value="1"/>
</dbReference>
<feature type="transmembrane region" description="Helical" evidence="4">
    <location>
        <begin position="795"/>
        <end position="817"/>
    </location>
</feature>
<organism evidence="6 7">
    <name type="scientific">Bacteroides graminisolvens DSM 19988 = JCM 15093</name>
    <dbReference type="NCBI Taxonomy" id="1121097"/>
    <lineage>
        <taxon>Bacteria</taxon>
        <taxon>Pseudomonadati</taxon>
        <taxon>Bacteroidota</taxon>
        <taxon>Bacteroidia</taxon>
        <taxon>Bacteroidales</taxon>
        <taxon>Bacteroidaceae</taxon>
        <taxon>Bacteroides</taxon>
    </lineage>
</organism>
<dbReference type="CDD" id="cd00146">
    <property type="entry name" value="PKD"/>
    <property type="match status" value="1"/>
</dbReference>
<dbReference type="GO" id="GO:0000155">
    <property type="term" value="F:phosphorelay sensor kinase activity"/>
    <property type="evidence" value="ECO:0007669"/>
    <property type="project" value="InterPro"/>
</dbReference>
<keyword evidence="6" id="KW-0418">Kinase</keyword>
<gene>
    <name evidence="6" type="ORF">JCM15093_2600</name>
</gene>
<dbReference type="InterPro" id="IPR036097">
    <property type="entry name" value="HisK_dim/P_sf"/>
</dbReference>
<dbReference type="InterPro" id="IPR011123">
    <property type="entry name" value="Y_Y_Y"/>
</dbReference>
<dbReference type="AlphaFoldDB" id="A0A069D4X9"/>
<protein>
    <recommendedName>
        <fullName evidence="2">histidine kinase</fullName>
        <ecNumber evidence="2">2.7.13.3</ecNumber>
    </recommendedName>
</protein>
<dbReference type="InterPro" id="IPR005467">
    <property type="entry name" value="His_kinase_dom"/>
</dbReference>
<keyword evidence="4" id="KW-0472">Membrane</keyword>
<dbReference type="Gene3D" id="2.130.10.10">
    <property type="entry name" value="YVTN repeat-like/Quinoprotein amine dehydrogenase"/>
    <property type="match status" value="3"/>
</dbReference>
<dbReference type="PRINTS" id="PR00344">
    <property type="entry name" value="BCTRLSENSOR"/>
</dbReference>
<dbReference type="Gene3D" id="1.10.287.130">
    <property type="match status" value="1"/>
</dbReference>
<dbReference type="Pfam" id="PF07495">
    <property type="entry name" value="Y_Y_Y"/>
    <property type="match status" value="1"/>
</dbReference>
<dbReference type="InterPro" id="IPR036890">
    <property type="entry name" value="HATPase_C_sf"/>
</dbReference>
<dbReference type="SUPFAM" id="SSF63829">
    <property type="entry name" value="Calcium-dependent phosphotriesterase"/>
    <property type="match status" value="3"/>
</dbReference>
<dbReference type="Gene3D" id="2.60.40.10">
    <property type="entry name" value="Immunoglobulins"/>
    <property type="match status" value="1"/>
</dbReference>
<dbReference type="InterPro" id="IPR003661">
    <property type="entry name" value="HisK_dim/P_dom"/>
</dbReference>
<dbReference type="Gene3D" id="3.30.565.10">
    <property type="entry name" value="Histidine kinase-like ATPase, C-terminal domain"/>
    <property type="match status" value="1"/>
</dbReference>
<evidence type="ECO:0000256" key="3">
    <source>
        <dbReference type="ARBA" id="ARBA00022553"/>
    </source>
</evidence>
<dbReference type="InterPro" id="IPR011110">
    <property type="entry name" value="Reg_prop"/>
</dbReference>
<dbReference type="EC" id="2.7.13.3" evidence="2"/>
<comment type="caution">
    <text evidence="6">The sequence shown here is derived from an EMBL/GenBank/DDBJ whole genome shotgun (WGS) entry which is preliminary data.</text>
</comment>
<dbReference type="Pfam" id="PF02518">
    <property type="entry name" value="HATPase_c"/>
    <property type="match status" value="1"/>
</dbReference>
<dbReference type="eggNOG" id="COG3292">
    <property type="taxonomic scope" value="Bacteria"/>
</dbReference>
<dbReference type="SUPFAM" id="SSF49265">
    <property type="entry name" value="Fibronectin type III"/>
    <property type="match status" value="1"/>
</dbReference>
<dbReference type="SUPFAM" id="SSF55874">
    <property type="entry name" value="ATPase domain of HSP90 chaperone/DNA topoisomerase II/histidine kinase"/>
    <property type="match status" value="1"/>
</dbReference>
<evidence type="ECO:0000313" key="7">
    <source>
        <dbReference type="Proteomes" id="UP000027601"/>
    </source>
</evidence>
<dbReference type="PANTHER" id="PTHR43547:SF2">
    <property type="entry name" value="HYBRID SIGNAL TRANSDUCTION HISTIDINE KINASE C"/>
    <property type="match status" value="1"/>
</dbReference>
<name>A0A069D4X9_9BACE</name>
<dbReference type="CDD" id="cd00082">
    <property type="entry name" value="HisKA"/>
    <property type="match status" value="1"/>
</dbReference>
<keyword evidence="4" id="KW-1133">Transmembrane helix</keyword>
<feature type="domain" description="Histidine kinase" evidence="5">
    <location>
        <begin position="845"/>
        <end position="1066"/>
    </location>
</feature>
<dbReference type="SMART" id="SM00388">
    <property type="entry name" value="HisKA"/>
    <property type="match status" value="1"/>
</dbReference>
<evidence type="ECO:0000256" key="2">
    <source>
        <dbReference type="ARBA" id="ARBA00012438"/>
    </source>
</evidence>
<dbReference type="EMBL" id="BAJS01000018">
    <property type="protein sequence ID" value="GAK37356.1"/>
    <property type="molecule type" value="Genomic_DNA"/>
</dbReference>
<dbReference type="Pfam" id="PF07494">
    <property type="entry name" value="Reg_prop"/>
    <property type="match status" value="7"/>
</dbReference>
<evidence type="ECO:0000256" key="1">
    <source>
        <dbReference type="ARBA" id="ARBA00000085"/>
    </source>
</evidence>